<sequence length="152" mass="17190">MTVNGETIRSLFRSAENLASRRMTHLLAPLGITLNQSEVLLVLDKHAPLSLKDLGDLLICEEKSPSRLVQSLIKKDLVAAQANKADKRSRLLSLTDKGKALIEPTKQKKAQFDAELLAKDYDLETLLVTLQNFVEGSFYEEKLRKRSLWQEK</sequence>
<dbReference type="InterPro" id="IPR036388">
    <property type="entry name" value="WH-like_DNA-bd_sf"/>
</dbReference>
<dbReference type="InterPro" id="IPR036390">
    <property type="entry name" value="WH_DNA-bd_sf"/>
</dbReference>
<organism evidence="2 3">
    <name type="scientific">Streptococcus criceti HS-6</name>
    <dbReference type="NCBI Taxonomy" id="873449"/>
    <lineage>
        <taxon>Bacteria</taxon>
        <taxon>Bacillati</taxon>
        <taxon>Bacillota</taxon>
        <taxon>Bacilli</taxon>
        <taxon>Lactobacillales</taxon>
        <taxon>Streptococcaceae</taxon>
        <taxon>Streptococcus</taxon>
    </lineage>
</organism>
<proteinExistence type="predicted"/>
<evidence type="ECO:0000313" key="2">
    <source>
        <dbReference type="EMBL" id="EHI74447.1"/>
    </source>
</evidence>
<dbReference type="Proteomes" id="UP000004322">
    <property type="component" value="Unassembled WGS sequence"/>
</dbReference>
<comment type="caution">
    <text evidence="2">The sequence shown here is derived from an EMBL/GenBank/DDBJ whole genome shotgun (WGS) entry which is preliminary data.</text>
</comment>
<dbReference type="InterPro" id="IPR000835">
    <property type="entry name" value="HTH_MarR-typ"/>
</dbReference>
<dbReference type="GO" id="GO:0006950">
    <property type="term" value="P:response to stress"/>
    <property type="evidence" value="ECO:0007669"/>
    <property type="project" value="TreeGrafter"/>
</dbReference>
<gene>
    <name evidence="2" type="ORF">STRCR_2270</name>
</gene>
<dbReference type="SUPFAM" id="SSF46785">
    <property type="entry name" value="Winged helix' DNA-binding domain"/>
    <property type="match status" value="1"/>
</dbReference>
<name>G5JSZ9_STRCG</name>
<dbReference type="STRING" id="873449.STRCR_2270"/>
<dbReference type="Gene3D" id="1.10.10.10">
    <property type="entry name" value="Winged helix-like DNA-binding domain superfamily/Winged helix DNA-binding domain"/>
    <property type="match status" value="1"/>
</dbReference>
<dbReference type="Pfam" id="PF13463">
    <property type="entry name" value="HTH_27"/>
    <property type="match status" value="1"/>
</dbReference>
<reference evidence="2" key="1">
    <citation type="submission" date="2011-07" db="EMBL/GenBank/DDBJ databases">
        <authorList>
            <person name="Stanhope M.J."/>
            <person name="Durkin A.S."/>
            <person name="Hostetler J."/>
            <person name="Kim M."/>
            <person name="Radune D."/>
            <person name="Singh I."/>
            <person name="Town C.D."/>
        </authorList>
    </citation>
    <scope>NUCLEOTIDE SEQUENCE [LARGE SCALE GENOMIC DNA]</scope>
    <source>
        <strain evidence="2">HS-6</strain>
    </source>
</reference>
<keyword evidence="3" id="KW-1185">Reference proteome</keyword>
<feature type="domain" description="HTH marR-type" evidence="1">
    <location>
        <begin position="4"/>
        <end position="135"/>
    </location>
</feature>
<dbReference type="OrthoDB" id="2600321at2"/>
<dbReference type="PANTHER" id="PTHR33164">
    <property type="entry name" value="TRANSCRIPTIONAL REGULATOR, MARR FAMILY"/>
    <property type="match status" value="1"/>
</dbReference>
<dbReference type="PANTHER" id="PTHR33164:SF57">
    <property type="entry name" value="MARR-FAMILY TRANSCRIPTIONAL REGULATOR"/>
    <property type="match status" value="1"/>
</dbReference>
<protein>
    <recommendedName>
        <fullName evidence="1">HTH marR-type domain-containing protein</fullName>
    </recommendedName>
</protein>
<accession>G5JSZ9</accession>
<dbReference type="PROSITE" id="PS50995">
    <property type="entry name" value="HTH_MARR_2"/>
    <property type="match status" value="1"/>
</dbReference>
<dbReference type="GO" id="GO:0003700">
    <property type="term" value="F:DNA-binding transcription factor activity"/>
    <property type="evidence" value="ECO:0007669"/>
    <property type="project" value="InterPro"/>
</dbReference>
<dbReference type="eggNOG" id="COG1846">
    <property type="taxonomic scope" value="Bacteria"/>
</dbReference>
<dbReference type="SMART" id="SM00347">
    <property type="entry name" value="HTH_MARR"/>
    <property type="match status" value="1"/>
</dbReference>
<dbReference type="AlphaFoldDB" id="G5JSZ9"/>
<dbReference type="EMBL" id="AEUV02000002">
    <property type="protein sequence ID" value="EHI74447.1"/>
    <property type="molecule type" value="Genomic_DNA"/>
</dbReference>
<evidence type="ECO:0000313" key="3">
    <source>
        <dbReference type="Proteomes" id="UP000004322"/>
    </source>
</evidence>
<dbReference type="RefSeq" id="WP_004227651.1">
    <property type="nucleotide sequence ID" value="NZ_AEUV02000002.1"/>
</dbReference>
<evidence type="ECO:0000259" key="1">
    <source>
        <dbReference type="PROSITE" id="PS50995"/>
    </source>
</evidence>
<dbReference type="InterPro" id="IPR039422">
    <property type="entry name" value="MarR/SlyA-like"/>
</dbReference>